<reference evidence="2" key="1">
    <citation type="submission" date="2009-02" db="EMBL/GenBank/DDBJ databases">
        <title>The Genome Sequence of Ajellomyces capsulatus strain G186AR.</title>
        <authorList>
            <consortium name="The Broad Institute Genome Sequencing Platform"/>
            <person name="Champion M."/>
            <person name="Cuomo C."/>
            <person name="Ma L.-J."/>
            <person name="Henn M.R."/>
            <person name="Sil A."/>
            <person name="Goldman B."/>
            <person name="Young S.K."/>
            <person name="Kodira C.D."/>
            <person name="Zeng Q."/>
            <person name="Koehrsen M."/>
            <person name="Alvarado L."/>
            <person name="Berlin A."/>
            <person name="Borenstein D."/>
            <person name="Chen Z."/>
            <person name="Engels R."/>
            <person name="Freedman E."/>
            <person name="Gellesch M."/>
            <person name="Goldberg J."/>
            <person name="Griggs A."/>
            <person name="Gujja S."/>
            <person name="Heiman D."/>
            <person name="Hepburn T."/>
            <person name="Howarth C."/>
            <person name="Jen D."/>
            <person name="Larson L."/>
            <person name="Lewis B."/>
            <person name="Mehta T."/>
            <person name="Park D."/>
            <person name="Pearson M."/>
            <person name="Roberts A."/>
            <person name="Saif S."/>
            <person name="Shea T."/>
            <person name="Shenoy N."/>
            <person name="Sisk P."/>
            <person name="Stolte C."/>
            <person name="Sykes S."/>
            <person name="Walk T."/>
            <person name="White J."/>
            <person name="Yandava C."/>
            <person name="Klein B."/>
            <person name="McEwen J.G."/>
            <person name="Puccia R."/>
            <person name="Goldman G.H."/>
            <person name="Felipe M.S."/>
            <person name="Nino-Vega G."/>
            <person name="San-Blas G."/>
            <person name="Taylor J."/>
            <person name="Mendoza L."/>
            <person name="Galagan J."/>
            <person name="Nusbaum C."/>
            <person name="Birren B."/>
        </authorList>
    </citation>
    <scope>NUCLEOTIDE SEQUENCE</scope>
    <source>
        <strain evidence="2">G186AR</strain>
    </source>
</reference>
<dbReference type="InParanoid" id="C0NRI2"/>
<evidence type="ECO:0000313" key="3">
    <source>
        <dbReference type="Proteomes" id="UP000001631"/>
    </source>
</evidence>
<sequence length="703" mass="77189">MSGKARGYWRENPPNFPYTAPAILASNDDSGASENDLLGHKRGRTHISSDGYKFSASEYEFCSDYGSISVPSDATSEEETEKFPDFVDNGFNAHNYLPTPNGSQQYHVPQYLPLQLAGYTYYPCSSPEQKSTGYQVGYNFYPSVPYLPRYSPFVMKASRHFPMLDQGLGMGQNGGLNGNFEEYEYNKLTGLAASVVSMGHTKNPSAVNPNAVGANRHFVGVTETMGQKGGDVLSSVTLATSMEHDPSFLTAQTFQLPSDHNYATQHQNPAPAASPMTATTAMAVTMSAAHNGPYGYAGNPVCYPYAMPFDNGARYSLPPRFGVIKITNIPYAVTKHEILQFLGRNARPLTPDLGCAVHIIMERSTGKTMDCYIEFPTKADAECTLAWVNRGLDTCQTPKLGNRHVVVRASNQDELLKDLFPRAKNIDWRNGIPHVRAGIEKYCSGFQGFLTGEEIFCTVRHAEMPQRSVYCAKCLQRPYENMMSTLYKQYAELIVAGSATKNPGTYVLANTWHPVMHAGSPFGKVWLEWGWGNTHHKWQTAVDYEISVLTQLVTEGVKSKRGTESPSHSLPSSASSPSVSVDGPSSVSGPISENISQSVSPAVLRYPVRHTHSLSRQARSAPINFIHDACSTNVPDCKDDASRSNQANRRKPSNSFSGFADTRVIPHNMFGAVGTRRRTRAATNGSRHSPVPEVDEGCYERSV</sequence>
<dbReference type="Gene3D" id="3.30.70.330">
    <property type="match status" value="1"/>
</dbReference>
<dbReference type="GO" id="GO:0003676">
    <property type="term" value="F:nucleic acid binding"/>
    <property type="evidence" value="ECO:0007669"/>
    <property type="project" value="InterPro"/>
</dbReference>
<dbReference type="Proteomes" id="UP000001631">
    <property type="component" value="Unassembled WGS sequence"/>
</dbReference>
<feature type="region of interest" description="Disordered" evidence="1">
    <location>
        <begin position="676"/>
        <end position="703"/>
    </location>
</feature>
<dbReference type="EMBL" id="GG663369">
    <property type="protein sequence ID" value="EEH06296.1"/>
    <property type="molecule type" value="Genomic_DNA"/>
</dbReference>
<feature type="region of interest" description="Disordered" evidence="1">
    <location>
        <begin position="636"/>
        <end position="660"/>
    </location>
</feature>
<dbReference type="RefSeq" id="XP_045286777.1">
    <property type="nucleotide sequence ID" value="XM_045432661.1"/>
</dbReference>
<dbReference type="HOGENOM" id="CLU_355237_0_0_1"/>
<evidence type="ECO:0000256" key="1">
    <source>
        <dbReference type="SAM" id="MobiDB-lite"/>
    </source>
</evidence>
<gene>
    <name evidence="2" type="ORF">HCBG_05612</name>
</gene>
<dbReference type="InterPro" id="IPR012677">
    <property type="entry name" value="Nucleotide-bd_a/b_plait_sf"/>
</dbReference>
<keyword evidence="3" id="KW-1185">Reference proteome</keyword>
<dbReference type="InterPro" id="IPR035979">
    <property type="entry name" value="RBD_domain_sf"/>
</dbReference>
<dbReference type="AlphaFoldDB" id="C0NRI2"/>
<accession>C0NRI2</accession>
<dbReference type="STRING" id="447093.C0NRI2"/>
<protein>
    <submittedName>
        <fullName evidence="2">Uncharacterized protein</fullName>
    </submittedName>
</protein>
<organism evidence="2 3">
    <name type="scientific">Ajellomyces capsulatus (strain G186AR / H82 / ATCC MYA-2454 / RMSCC 2432)</name>
    <name type="common">Darling's disease fungus</name>
    <name type="synonym">Histoplasma capsulatum</name>
    <dbReference type="NCBI Taxonomy" id="447093"/>
    <lineage>
        <taxon>Eukaryota</taxon>
        <taxon>Fungi</taxon>
        <taxon>Dikarya</taxon>
        <taxon>Ascomycota</taxon>
        <taxon>Pezizomycotina</taxon>
        <taxon>Eurotiomycetes</taxon>
        <taxon>Eurotiomycetidae</taxon>
        <taxon>Onygenales</taxon>
        <taxon>Ajellomycetaceae</taxon>
        <taxon>Histoplasma</taxon>
    </lineage>
</organism>
<dbReference type="VEuPathDB" id="FungiDB:I7I50_03596"/>
<dbReference type="GeneID" id="69038628"/>
<dbReference type="SUPFAM" id="SSF54928">
    <property type="entry name" value="RNA-binding domain, RBD"/>
    <property type="match status" value="1"/>
</dbReference>
<feature type="region of interest" description="Disordered" evidence="1">
    <location>
        <begin position="558"/>
        <end position="593"/>
    </location>
</feature>
<evidence type="ECO:0000313" key="2">
    <source>
        <dbReference type="EMBL" id="EEH06296.1"/>
    </source>
</evidence>
<proteinExistence type="predicted"/>
<name>C0NRI2_AJECG</name>
<feature type="compositionally biased region" description="Low complexity" evidence="1">
    <location>
        <begin position="565"/>
        <end position="592"/>
    </location>
</feature>
<feature type="compositionally biased region" description="Polar residues" evidence="1">
    <location>
        <begin position="643"/>
        <end position="657"/>
    </location>
</feature>